<proteinExistence type="predicted"/>
<name>A0AAV2MFB3_KNICA</name>
<evidence type="ECO:0000313" key="1">
    <source>
        <dbReference type="EMBL" id="CAL1612041.1"/>
    </source>
</evidence>
<dbReference type="AlphaFoldDB" id="A0AAV2MFB3"/>
<keyword evidence="2" id="KW-1185">Reference proteome</keyword>
<reference evidence="1 2" key="1">
    <citation type="submission" date="2024-04" db="EMBL/GenBank/DDBJ databases">
        <authorList>
            <person name="Waldvogel A.-M."/>
            <person name="Schoenle A."/>
        </authorList>
    </citation>
    <scope>NUCLEOTIDE SEQUENCE [LARGE SCALE GENOMIC DNA]</scope>
</reference>
<sequence length="129" mass="14796">MKICRLWAERSRKECQRQSILSELRLNPTDYTSEQTETDLDWSWDFTRIWTDLDRSLGLAVKCVCFWSEDSGGSSHLQAETCRTGSRTCECARGQDPGLCVDTCCCSESGRECSERRPNFQVQTQDYCG</sequence>
<dbReference type="EMBL" id="OZ035829">
    <property type="protein sequence ID" value="CAL1612041.1"/>
    <property type="molecule type" value="Genomic_DNA"/>
</dbReference>
<evidence type="ECO:0000313" key="2">
    <source>
        <dbReference type="Proteomes" id="UP001497482"/>
    </source>
</evidence>
<gene>
    <name evidence="1" type="ORF">KC01_LOCUS38412</name>
</gene>
<accession>A0AAV2MFB3</accession>
<protein>
    <submittedName>
        <fullName evidence="1">Uncharacterized protein</fullName>
    </submittedName>
</protein>
<organism evidence="1 2">
    <name type="scientific">Knipowitschia caucasica</name>
    <name type="common">Caucasian dwarf goby</name>
    <name type="synonym">Pomatoschistus caucasicus</name>
    <dbReference type="NCBI Taxonomy" id="637954"/>
    <lineage>
        <taxon>Eukaryota</taxon>
        <taxon>Metazoa</taxon>
        <taxon>Chordata</taxon>
        <taxon>Craniata</taxon>
        <taxon>Vertebrata</taxon>
        <taxon>Euteleostomi</taxon>
        <taxon>Actinopterygii</taxon>
        <taxon>Neopterygii</taxon>
        <taxon>Teleostei</taxon>
        <taxon>Neoteleostei</taxon>
        <taxon>Acanthomorphata</taxon>
        <taxon>Gobiaria</taxon>
        <taxon>Gobiiformes</taxon>
        <taxon>Gobioidei</taxon>
        <taxon>Gobiidae</taxon>
        <taxon>Gobiinae</taxon>
        <taxon>Knipowitschia</taxon>
    </lineage>
</organism>
<dbReference type="Proteomes" id="UP001497482">
    <property type="component" value="Chromosome 7"/>
</dbReference>